<feature type="domain" description="Alpha-carbonic anhydrase" evidence="9">
    <location>
        <begin position="44"/>
        <end position="278"/>
    </location>
</feature>
<dbReference type="PROSITE" id="PS51257">
    <property type="entry name" value="PROKAR_LIPOPROTEIN"/>
    <property type="match status" value="1"/>
</dbReference>
<dbReference type="GO" id="GO:0015707">
    <property type="term" value="P:nitrite transport"/>
    <property type="evidence" value="ECO:0007669"/>
    <property type="project" value="TreeGrafter"/>
</dbReference>
<dbReference type="InterPro" id="IPR001148">
    <property type="entry name" value="CA_dom"/>
</dbReference>
<dbReference type="AlphaFoldDB" id="A0A8H5XJW5"/>
<dbReference type="InterPro" id="IPR023271">
    <property type="entry name" value="Aquaporin-like"/>
</dbReference>
<evidence type="ECO:0000259" key="9">
    <source>
        <dbReference type="PROSITE" id="PS51144"/>
    </source>
</evidence>
<comment type="caution">
    <text evidence="10">The sequence shown here is derived from an EMBL/GenBank/DDBJ whole genome shotgun (WGS) entry which is preliminary data.</text>
</comment>
<feature type="region of interest" description="Disordered" evidence="7">
    <location>
        <begin position="578"/>
        <end position="619"/>
    </location>
</feature>
<dbReference type="GO" id="GO:0005886">
    <property type="term" value="C:plasma membrane"/>
    <property type="evidence" value="ECO:0007669"/>
    <property type="project" value="TreeGrafter"/>
</dbReference>
<feature type="transmembrane region" description="Helical" evidence="8">
    <location>
        <begin position="549"/>
        <end position="568"/>
    </location>
</feature>
<keyword evidence="3 8" id="KW-0812">Transmembrane</keyword>
<gene>
    <name evidence="10" type="ORF">FDENT_804</name>
</gene>
<feature type="compositionally biased region" description="Polar residues" evidence="7">
    <location>
        <begin position="594"/>
        <end position="609"/>
    </location>
</feature>
<dbReference type="FunFam" id="1.20.1080.10:FF:000011">
    <property type="entry name" value="Formate family transporter"/>
    <property type="match status" value="1"/>
</dbReference>
<sequence>MRVSQLFAVATYVTSVLSCAKHNNHYSLKHKKRAIDPRAEPGETDWAYEFSYNWGRLNPDYHLCQDGTQQSPIPIALKQGLSLEHLIKEWNYPDEITGNFFNWGYGPAFTVQNEDQVWTQNPSFSFDNETVYLKGWHIHAPADHTVERHRSRAELHLVHVNAQGKERAVLAIRLDPGNKANSFFGQLPKMIGFNETDVSEEATLNHRLLLESVDYFDEFWTYEGSLTSPPCTEGIRFFIARPILFTSVQQMRAILGASTYSAREEQPTIRDWAIVTSSFHHKGQGPAGKMSCNSDSKYEGDERQPHVSMEKVDAHSPPETCQLMTQSGIAKAKLPWADLIIKSFFGGVFISLGSLFDLVVAGGAPGLRESNPSLVTLLAAFTFPIGFVLVILTNVELVTSNMAVMMYTTLQRKTSVYDLVRNWVVCYIFNLAGCLCFTGVLAWWSDTLNSEAMSSYAVTQAEQRVNINWWFNFTRGIGCNWLVGLAVYLATSSKDNLSKIVGIWIPIWAFVALGYQHSVANFFLVPIGMFYGTNFGVGKFIYQSTIPVTLGNIVGGAVMTGAFLWFLYGRDDTLATKTGQPLSGERKTQGRHVANSSGPEGETVTTASHGRSRRDDSMV</sequence>
<reference evidence="10 11" key="1">
    <citation type="submission" date="2020-05" db="EMBL/GenBank/DDBJ databases">
        <title>Identification and distribution of gene clusters putatively required for synthesis of sphingolipid metabolism inhibitors in phylogenetically diverse species of the filamentous fungus Fusarium.</title>
        <authorList>
            <person name="Kim H.-S."/>
            <person name="Busman M."/>
            <person name="Brown D.W."/>
            <person name="Divon H."/>
            <person name="Uhlig S."/>
            <person name="Proctor R.H."/>
        </authorList>
    </citation>
    <scope>NUCLEOTIDE SEQUENCE [LARGE SCALE GENOMIC DNA]</scope>
    <source>
        <strain evidence="10 11">NRRL 25311</strain>
    </source>
</reference>
<feature type="transmembrane region" description="Helical" evidence="8">
    <location>
        <begin position="374"/>
        <end position="398"/>
    </location>
</feature>
<keyword evidence="2" id="KW-0813">Transport</keyword>
<feature type="transmembrane region" description="Helical" evidence="8">
    <location>
        <begin position="469"/>
        <end position="490"/>
    </location>
</feature>
<dbReference type="GO" id="GO:0015513">
    <property type="term" value="F:high-affinity secondary active nitrite transmembrane transporter activity"/>
    <property type="evidence" value="ECO:0007669"/>
    <property type="project" value="TreeGrafter"/>
</dbReference>
<dbReference type="InterPro" id="IPR036398">
    <property type="entry name" value="CA_dom_sf"/>
</dbReference>
<feature type="transmembrane region" description="Helical" evidence="8">
    <location>
        <begin position="419"/>
        <end position="444"/>
    </location>
</feature>
<dbReference type="PANTHER" id="PTHR30520:SF6">
    <property type="entry name" value="FORMATE_NITRATE FAMILY TRANSPORTER (EUROFUNG)"/>
    <property type="match status" value="1"/>
</dbReference>
<protein>
    <submittedName>
        <fullName evidence="10">Carbonic anhydrase</fullName>
    </submittedName>
</protein>
<feature type="transmembrane region" description="Helical" evidence="8">
    <location>
        <begin position="339"/>
        <end position="362"/>
    </location>
</feature>
<evidence type="ECO:0000313" key="10">
    <source>
        <dbReference type="EMBL" id="KAF5694909.1"/>
    </source>
</evidence>
<dbReference type="Pfam" id="PF00194">
    <property type="entry name" value="Carb_anhydrase"/>
    <property type="match status" value="1"/>
</dbReference>
<keyword evidence="11" id="KW-1185">Reference proteome</keyword>
<dbReference type="PROSITE" id="PS51144">
    <property type="entry name" value="ALPHA_CA_2"/>
    <property type="match status" value="1"/>
</dbReference>
<dbReference type="PANTHER" id="PTHR30520">
    <property type="entry name" value="FORMATE TRANSPORTER-RELATED"/>
    <property type="match status" value="1"/>
</dbReference>
<evidence type="ECO:0000256" key="1">
    <source>
        <dbReference type="ARBA" id="ARBA00004141"/>
    </source>
</evidence>
<dbReference type="SMART" id="SM01057">
    <property type="entry name" value="Carb_anhydrase"/>
    <property type="match status" value="1"/>
</dbReference>
<dbReference type="InterPro" id="IPR041891">
    <property type="entry name" value="Alpha_CA_prokaryot-like"/>
</dbReference>
<dbReference type="Gene3D" id="3.10.200.10">
    <property type="entry name" value="Alpha carbonic anhydrase"/>
    <property type="match status" value="1"/>
</dbReference>
<feature type="region of interest" description="Disordered" evidence="7">
    <location>
        <begin position="284"/>
        <end position="303"/>
    </location>
</feature>
<evidence type="ECO:0000256" key="3">
    <source>
        <dbReference type="ARBA" id="ARBA00022692"/>
    </source>
</evidence>
<evidence type="ECO:0000256" key="2">
    <source>
        <dbReference type="ARBA" id="ARBA00022448"/>
    </source>
</evidence>
<dbReference type="EMBL" id="JAAOAK010000017">
    <property type="protein sequence ID" value="KAF5694909.1"/>
    <property type="molecule type" value="Genomic_DNA"/>
</dbReference>
<dbReference type="CDD" id="cd03124">
    <property type="entry name" value="alpha_CA_prokaryotic_like"/>
    <property type="match status" value="1"/>
</dbReference>
<keyword evidence="5 8" id="KW-0472">Membrane</keyword>
<dbReference type="Gene3D" id="1.20.1080.10">
    <property type="entry name" value="Glycerol uptake facilitator protein"/>
    <property type="match status" value="1"/>
</dbReference>
<evidence type="ECO:0000256" key="7">
    <source>
        <dbReference type="SAM" id="MobiDB-lite"/>
    </source>
</evidence>
<name>A0A8H5XJW5_9HYPO</name>
<comment type="similarity">
    <text evidence="6">Belongs to the FNT transporter (TC 1.A.16) family.</text>
</comment>
<keyword evidence="4 8" id="KW-1133">Transmembrane helix</keyword>
<evidence type="ECO:0000256" key="8">
    <source>
        <dbReference type="SAM" id="Phobius"/>
    </source>
</evidence>
<proteinExistence type="inferred from homology"/>
<dbReference type="Proteomes" id="UP000562682">
    <property type="component" value="Unassembled WGS sequence"/>
</dbReference>
<dbReference type="Pfam" id="PF01226">
    <property type="entry name" value="Form_Nir_trans"/>
    <property type="match status" value="1"/>
</dbReference>
<evidence type="ECO:0000256" key="4">
    <source>
        <dbReference type="ARBA" id="ARBA00022989"/>
    </source>
</evidence>
<evidence type="ECO:0000313" key="11">
    <source>
        <dbReference type="Proteomes" id="UP000562682"/>
    </source>
</evidence>
<dbReference type="SUPFAM" id="SSF51069">
    <property type="entry name" value="Carbonic anhydrase"/>
    <property type="match status" value="1"/>
</dbReference>
<feature type="transmembrane region" description="Helical" evidence="8">
    <location>
        <begin position="497"/>
        <end position="516"/>
    </location>
</feature>
<evidence type="ECO:0000256" key="5">
    <source>
        <dbReference type="ARBA" id="ARBA00023136"/>
    </source>
</evidence>
<comment type="subcellular location">
    <subcellularLocation>
        <location evidence="1">Membrane</location>
        <topology evidence="1">Multi-pass membrane protein</topology>
    </subcellularLocation>
</comment>
<dbReference type="InterPro" id="IPR000292">
    <property type="entry name" value="For/NO2_transpt"/>
</dbReference>
<accession>A0A8H5XJW5</accession>
<evidence type="ECO:0000256" key="6">
    <source>
        <dbReference type="ARBA" id="ARBA00049660"/>
    </source>
</evidence>
<organism evidence="10 11">
    <name type="scientific">Fusarium denticulatum</name>
    <dbReference type="NCBI Taxonomy" id="48507"/>
    <lineage>
        <taxon>Eukaryota</taxon>
        <taxon>Fungi</taxon>
        <taxon>Dikarya</taxon>
        <taxon>Ascomycota</taxon>
        <taxon>Pezizomycotina</taxon>
        <taxon>Sordariomycetes</taxon>
        <taxon>Hypocreomycetidae</taxon>
        <taxon>Hypocreales</taxon>
        <taxon>Nectriaceae</taxon>
        <taxon>Fusarium</taxon>
        <taxon>Fusarium fujikuroi species complex</taxon>
    </lineage>
</organism>